<dbReference type="PANTHER" id="PTHR10030">
    <property type="entry name" value="ALPHA-L-FUCOSIDASE"/>
    <property type="match status" value="1"/>
</dbReference>
<dbReference type="InterPro" id="IPR000933">
    <property type="entry name" value="Glyco_hydro_29"/>
</dbReference>
<feature type="signal peptide" evidence="6">
    <location>
        <begin position="1"/>
        <end position="19"/>
    </location>
</feature>
<dbReference type="GO" id="GO:0004560">
    <property type="term" value="F:alpha-L-fucosidase activity"/>
    <property type="evidence" value="ECO:0007669"/>
    <property type="project" value="InterPro"/>
</dbReference>
<dbReference type="GO" id="GO:0016139">
    <property type="term" value="P:glycoside catabolic process"/>
    <property type="evidence" value="ECO:0007669"/>
    <property type="project" value="TreeGrafter"/>
</dbReference>
<dbReference type="Gene3D" id="3.20.20.80">
    <property type="entry name" value="Glycosidases"/>
    <property type="match status" value="1"/>
</dbReference>
<evidence type="ECO:0000256" key="1">
    <source>
        <dbReference type="ARBA" id="ARBA00007951"/>
    </source>
</evidence>
<keyword evidence="5" id="KW-0326">Glycosidase</keyword>
<comment type="similarity">
    <text evidence="1">Belongs to the glycosyl hydrolase 29 family.</text>
</comment>
<reference evidence="8 9" key="1">
    <citation type="submission" date="2019-04" db="EMBL/GenBank/DDBJ databases">
        <title>Microbes associate with the intestines of laboratory mice.</title>
        <authorList>
            <person name="Navarre W."/>
            <person name="Wong E."/>
            <person name="Huang K."/>
            <person name="Tropini C."/>
            <person name="Ng K."/>
            <person name="Yu B."/>
        </authorList>
    </citation>
    <scope>NUCLEOTIDE SEQUENCE [LARGE SCALE GENOMIC DNA]</scope>
    <source>
        <strain evidence="8 9">NM22_B1</strain>
    </source>
</reference>
<dbReference type="AlphaFoldDB" id="A0A4S2FES4"/>
<evidence type="ECO:0000256" key="4">
    <source>
        <dbReference type="ARBA" id="ARBA00022801"/>
    </source>
</evidence>
<dbReference type="EMBL" id="SRYJ01000084">
    <property type="protein sequence ID" value="TGY66411.1"/>
    <property type="molecule type" value="Genomic_DNA"/>
</dbReference>
<dbReference type="Pfam" id="PF01120">
    <property type="entry name" value="Alpha_L_fucos"/>
    <property type="match status" value="1"/>
</dbReference>
<keyword evidence="4" id="KW-0378">Hydrolase</keyword>
<dbReference type="InterPro" id="IPR057739">
    <property type="entry name" value="Glyco_hydro_29_N"/>
</dbReference>
<protein>
    <recommendedName>
        <fullName evidence="2">alpha-L-fucosidase</fullName>
        <ecNumber evidence="2">3.2.1.51</ecNumber>
    </recommendedName>
</protein>
<dbReference type="GO" id="GO:0006004">
    <property type="term" value="P:fucose metabolic process"/>
    <property type="evidence" value="ECO:0007669"/>
    <property type="project" value="TreeGrafter"/>
</dbReference>
<dbReference type="SMART" id="SM00812">
    <property type="entry name" value="Alpha_L_fucos"/>
    <property type="match status" value="1"/>
</dbReference>
<dbReference type="EC" id="3.2.1.51" evidence="2"/>
<dbReference type="Proteomes" id="UP000310760">
    <property type="component" value="Unassembled WGS sequence"/>
</dbReference>
<organism evidence="8 9">
    <name type="scientific">Phocaeicola sartorii</name>
    <dbReference type="NCBI Taxonomy" id="671267"/>
    <lineage>
        <taxon>Bacteria</taxon>
        <taxon>Pseudomonadati</taxon>
        <taxon>Bacteroidota</taxon>
        <taxon>Bacteroidia</taxon>
        <taxon>Bacteroidales</taxon>
        <taxon>Bacteroidaceae</taxon>
        <taxon>Phocaeicola</taxon>
    </lineage>
</organism>
<evidence type="ECO:0000313" key="8">
    <source>
        <dbReference type="EMBL" id="TGY66411.1"/>
    </source>
</evidence>
<dbReference type="InterPro" id="IPR017853">
    <property type="entry name" value="GH"/>
</dbReference>
<evidence type="ECO:0000256" key="5">
    <source>
        <dbReference type="ARBA" id="ARBA00023295"/>
    </source>
</evidence>
<evidence type="ECO:0000313" key="9">
    <source>
        <dbReference type="Proteomes" id="UP000310760"/>
    </source>
</evidence>
<proteinExistence type="inferred from homology"/>
<feature type="domain" description="Glycoside hydrolase family 29 N-terminal" evidence="7">
    <location>
        <begin position="67"/>
        <end position="350"/>
    </location>
</feature>
<sequence length="355" mass="41475">MKKLLLLSLFLCSLEIAQAQPGISTAIPSEKPSKYQKDQIKRKYGMFIHFGINTFHDVEWSDGSFPAETYAPTEIDARQWVKTAKDAGMKYIILVAKHHEGFCLWDSKYTDYDVASSGNKTNVIEAVARECKKQGMKLGLYYSLWDRKVNADVDNVESDREYNTYMLKQLDELMDITEKYTKIVEFWFDGSWVKPGYRWPVEGIYRTIKSREPQCQIGINWTIGEDVDPHNPNAPEKSYKIIPEEQKEGDPIRYFPSDFRLGDPLLPANPDPKVFTHNGKRYYMPFESTVCLSKRWFYHTTDKEYKSIDELVELYQRATAQDNILILNLPPNREGKMRQKDVDLLIELRKHIRNL</sequence>
<evidence type="ECO:0000256" key="3">
    <source>
        <dbReference type="ARBA" id="ARBA00022729"/>
    </source>
</evidence>
<evidence type="ECO:0000256" key="6">
    <source>
        <dbReference type="SAM" id="SignalP"/>
    </source>
</evidence>
<gene>
    <name evidence="8" type="ORF">E5339_20900</name>
</gene>
<dbReference type="PANTHER" id="PTHR10030:SF37">
    <property type="entry name" value="ALPHA-L-FUCOSIDASE-RELATED"/>
    <property type="match status" value="1"/>
</dbReference>
<keyword evidence="3 6" id="KW-0732">Signal</keyword>
<evidence type="ECO:0000256" key="2">
    <source>
        <dbReference type="ARBA" id="ARBA00012662"/>
    </source>
</evidence>
<feature type="chain" id="PRO_5020379733" description="alpha-L-fucosidase" evidence="6">
    <location>
        <begin position="20"/>
        <end position="355"/>
    </location>
</feature>
<name>A0A4S2FES4_9BACT</name>
<accession>A0A4S2FES4</accession>
<dbReference type="RefSeq" id="WP_135952786.1">
    <property type="nucleotide sequence ID" value="NZ_CAOOJZ010000100.1"/>
</dbReference>
<comment type="caution">
    <text evidence="8">The sequence shown here is derived from an EMBL/GenBank/DDBJ whole genome shotgun (WGS) entry which is preliminary data.</text>
</comment>
<evidence type="ECO:0000259" key="7">
    <source>
        <dbReference type="Pfam" id="PF01120"/>
    </source>
</evidence>
<dbReference type="SUPFAM" id="SSF51445">
    <property type="entry name" value="(Trans)glycosidases"/>
    <property type="match status" value="1"/>
</dbReference>
<dbReference type="GO" id="GO:0005764">
    <property type="term" value="C:lysosome"/>
    <property type="evidence" value="ECO:0007669"/>
    <property type="project" value="TreeGrafter"/>
</dbReference>